<dbReference type="Proteomes" id="UP000092498">
    <property type="component" value="Chromosome"/>
</dbReference>
<accession>A0A1B1AER0</accession>
<evidence type="ECO:0000313" key="2">
    <source>
        <dbReference type="Proteomes" id="UP000092498"/>
    </source>
</evidence>
<dbReference type="EMBL" id="CP013244">
    <property type="protein sequence ID" value="ANP45049.1"/>
    <property type="molecule type" value="Genomic_DNA"/>
</dbReference>
<name>A0A1B1AER0_9PROT</name>
<sequence length="96" mass="10432">MDLVEDAAIAERGFVSVLPALEHAFHRHQRHAREAACVALQHAGVERAVILACDDLLRLQRVEKLQIAFGSGALGDADAEPTKVRRDCTLNAPVLP</sequence>
<dbReference type="InParanoid" id="A0A1B1AER0"/>
<reference evidence="1 2" key="1">
    <citation type="submission" date="2015-11" db="EMBL/GenBank/DDBJ databases">
        <title>Whole-Genome Sequence of Candidatus Oderbacter manganicum from the National Park Lower Oder Valley, Germany.</title>
        <authorList>
            <person name="Braun B."/>
            <person name="Liere K."/>
            <person name="Szewzyk U."/>
        </authorList>
    </citation>
    <scope>NUCLEOTIDE SEQUENCE [LARGE SCALE GENOMIC DNA]</scope>
    <source>
        <strain evidence="1 2">OTSz_A_272</strain>
    </source>
</reference>
<proteinExistence type="predicted"/>
<dbReference type="KEGG" id="cbot:ATE48_03490"/>
<protein>
    <submittedName>
        <fullName evidence="1">Uncharacterized protein</fullName>
    </submittedName>
</protein>
<dbReference type="AlphaFoldDB" id="A0A1B1AER0"/>
<evidence type="ECO:0000313" key="1">
    <source>
        <dbReference type="EMBL" id="ANP45049.1"/>
    </source>
</evidence>
<organism evidence="1 2">
    <name type="scientific">Candidatus Viadribacter manganicus</name>
    <dbReference type="NCBI Taxonomy" id="1759059"/>
    <lineage>
        <taxon>Bacteria</taxon>
        <taxon>Pseudomonadati</taxon>
        <taxon>Pseudomonadota</taxon>
        <taxon>Alphaproteobacteria</taxon>
        <taxon>Hyphomonadales</taxon>
        <taxon>Hyphomonadaceae</taxon>
        <taxon>Candidatus Viadribacter</taxon>
    </lineage>
</organism>
<keyword evidence="2" id="KW-1185">Reference proteome</keyword>
<gene>
    <name evidence="1" type="ORF">ATE48_03490</name>
</gene>